<dbReference type="STRING" id="100787.A0A0G4LHS2"/>
<dbReference type="SUPFAM" id="SSF51989">
    <property type="entry name" value="Glycosyl hydrolases family 6, cellulases"/>
    <property type="match status" value="1"/>
</dbReference>
<protein>
    <submittedName>
        <fullName evidence="2">Uncharacterized protein</fullName>
    </submittedName>
</protein>
<keyword evidence="3" id="KW-1185">Reference proteome</keyword>
<feature type="signal peptide" evidence="1">
    <location>
        <begin position="1"/>
        <end position="18"/>
    </location>
</feature>
<dbReference type="Proteomes" id="UP000044602">
    <property type="component" value="Unassembled WGS sequence"/>
</dbReference>
<gene>
    <name evidence="2" type="ORF">BN1708_013171</name>
</gene>
<dbReference type="EMBL" id="CVQH01013002">
    <property type="protein sequence ID" value="CRK21576.1"/>
    <property type="molecule type" value="Genomic_DNA"/>
</dbReference>
<evidence type="ECO:0000313" key="2">
    <source>
        <dbReference type="EMBL" id="CRK21576.1"/>
    </source>
</evidence>
<evidence type="ECO:0000256" key="1">
    <source>
        <dbReference type="SAM" id="SignalP"/>
    </source>
</evidence>
<dbReference type="AlphaFoldDB" id="A0A0G4LHS2"/>
<keyword evidence="1" id="KW-0732">Signal</keyword>
<proteinExistence type="predicted"/>
<dbReference type="GO" id="GO:0030245">
    <property type="term" value="P:cellulose catabolic process"/>
    <property type="evidence" value="ECO:0007669"/>
    <property type="project" value="InterPro"/>
</dbReference>
<name>A0A0G4LHS2_VERLO</name>
<feature type="non-terminal residue" evidence="2">
    <location>
        <position position="104"/>
    </location>
</feature>
<dbReference type="GO" id="GO:0004553">
    <property type="term" value="F:hydrolase activity, hydrolyzing O-glycosyl compounds"/>
    <property type="evidence" value="ECO:0007669"/>
    <property type="project" value="InterPro"/>
</dbReference>
<accession>A0A0G4LHS2</accession>
<dbReference type="InterPro" id="IPR036434">
    <property type="entry name" value="Beta_cellobiohydrolase_sf"/>
</dbReference>
<evidence type="ECO:0000313" key="3">
    <source>
        <dbReference type="Proteomes" id="UP000044602"/>
    </source>
</evidence>
<organism evidence="2 3">
    <name type="scientific">Verticillium longisporum</name>
    <name type="common">Verticillium dahliae var. longisporum</name>
    <dbReference type="NCBI Taxonomy" id="100787"/>
    <lineage>
        <taxon>Eukaryota</taxon>
        <taxon>Fungi</taxon>
        <taxon>Dikarya</taxon>
        <taxon>Ascomycota</taxon>
        <taxon>Pezizomycotina</taxon>
        <taxon>Sordariomycetes</taxon>
        <taxon>Hypocreomycetidae</taxon>
        <taxon>Glomerellales</taxon>
        <taxon>Plectosphaerellaceae</taxon>
        <taxon>Verticillium</taxon>
    </lineage>
</organism>
<reference evidence="2 3" key="1">
    <citation type="submission" date="2015-05" db="EMBL/GenBank/DDBJ databases">
        <authorList>
            <person name="Wang D.B."/>
            <person name="Wang M."/>
        </authorList>
    </citation>
    <scope>NUCLEOTIDE SEQUENCE [LARGE SCALE GENOMIC DNA]</scope>
    <source>
        <strain evidence="2">VL1</strain>
    </source>
</reference>
<dbReference type="Gene3D" id="3.20.20.40">
    <property type="entry name" value="1, 4-beta cellobiohydrolase"/>
    <property type="match status" value="1"/>
</dbReference>
<sequence length="104" mass="11300">MSTKSFLVAAALTTVALAVPHRNKCRDVATYEGNPLADVQLYPDPYYVNEIETLAIPQIQDEGLVAAAKAVTKISTFQWLDKISKIDLLNSTLHEIRAANDAGA</sequence>
<feature type="chain" id="PRO_5002566578" evidence="1">
    <location>
        <begin position="19"/>
        <end position="104"/>
    </location>
</feature>